<feature type="compositionally biased region" description="Polar residues" evidence="1">
    <location>
        <begin position="260"/>
        <end position="270"/>
    </location>
</feature>
<feature type="region of interest" description="Disordered" evidence="1">
    <location>
        <begin position="107"/>
        <end position="128"/>
    </location>
</feature>
<feature type="compositionally biased region" description="Polar residues" evidence="1">
    <location>
        <begin position="293"/>
        <end position="310"/>
    </location>
</feature>
<feature type="compositionally biased region" description="Basic and acidic residues" evidence="1">
    <location>
        <begin position="107"/>
        <end position="127"/>
    </location>
</feature>
<name>A0AAD2D991_EUPCR</name>
<feature type="region of interest" description="Disordered" evidence="1">
    <location>
        <begin position="163"/>
        <end position="207"/>
    </location>
</feature>
<feature type="compositionally biased region" description="Polar residues" evidence="1">
    <location>
        <begin position="465"/>
        <end position="486"/>
    </location>
</feature>
<feature type="compositionally biased region" description="Low complexity" evidence="1">
    <location>
        <begin position="312"/>
        <end position="332"/>
    </location>
</feature>
<evidence type="ECO:0000313" key="3">
    <source>
        <dbReference type="Proteomes" id="UP001295684"/>
    </source>
</evidence>
<evidence type="ECO:0000313" key="2">
    <source>
        <dbReference type="EMBL" id="CAI2384260.1"/>
    </source>
</evidence>
<feature type="compositionally biased region" description="Basic and acidic residues" evidence="1">
    <location>
        <begin position="334"/>
        <end position="344"/>
    </location>
</feature>
<dbReference type="EMBL" id="CAMPGE010026579">
    <property type="protein sequence ID" value="CAI2384260.1"/>
    <property type="molecule type" value="Genomic_DNA"/>
</dbReference>
<feature type="region of interest" description="Disordered" evidence="1">
    <location>
        <begin position="625"/>
        <end position="684"/>
    </location>
</feature>
<protein>
    <submittedName>
        <fullName evidence="2">Uncharacterized protein</fullName>
    </submittedName>
</protein>
<reference evidence="2" key="1">
    <citation type="submission" date="2023-07" db="EMBL/GenBank/DDBJ databases">
        <authorList>
            <consortium name="AG Swart"/>
            <person name="Singh M."/>
            <person name="Singh A."/>
            <person name="Seah K."/>
            <person name="Emmerich C."/>
        </authorList>
    </citation>
    <scope>NUCLEOTIDE SEQUENCE</scope>
    <source>
        <strain evidence="2">DP1</strain>
    </source>
</reference>
<organism evidence="2 3">
    <name type="scientific">Euplotes crassus</name>
    <dbReference type="NCBI Taxonomy" id="5936"/>
    <lineage>
        <taxon>Eukaryota</taxon>
        <taxon>Sar</taxon>
        <taxon>Alveolata</taxon>
        <taxon>Ciliophora</taxon>
        <taxon>Intramacronucleata</taxon>
        <taxon>Spirotrichea</taxon>
        <taxon>Hypotrichia</taxon>
        <taxon>Euplotida</taxon>
        <taxon>Euplotidae</taxon>
        <taxon>Moneuplotes</taxon>
    </lineage>
</organism>
<comment type="caution">
    <text evidence="2">The sequence shown here is derived from an EMBL/GenBank/DDBJ whole genome shotgun (WGS) entry which is preliminary data.</text>
</comment>
<proteinExistence type="predicted"/>
<feature type="compositionally biased region" description="Basic and acidic residues" evidence="1">
    <location>
        <begin position="163"/>
        <end position="189"/>
    </location>
</feature>
<feature type="compositionally biased region" description="Polar residues" evidence="1">
    <location>
        <begin position="388"/>
        <end position="411"/>
    </location>
</feature>
<feature type="compositionally biased region" description="Basic and acidic residues" evidence="1">
    <location>
        <begin position="491"/>
        <end position="522"/>
    </location>
</feature>
<dbReference type="Proteomes" id="UP001295684">
    <property type="component" value="Unassembled WGS sequence"/>
</dbReference>
<sequence>MNPVSPETVLSADTYFISDTDIGRNDTSEPSNHRFCVNHYRDADDMSQGSNLHVNGLNSDLADNHDQSPQKVEEELMQQTDGTFKFVQTETIVGKAKKDLCHESKSSDRCYSEYSHTENDEARKEDSVETSGVCDHLIRRNHLSAGNNDGPIIHIGSLSAESDDHYSENSINHNEERKQITEPNDREQNGNDDNIDLTAPEHSLDDENMMGDAIKVEDEFREDQRDERVRYPSINQAIPEVQESETEINKNSYIEESKRSMSSYNKTESFSEGELRDNEDLIPKCNIESKENLQIPNLQFSPPITGSRPSIQDDSSGSMMSPQGSFPSSSASDCKNRNDEESLSRLEGNNDYGVVEERKLSSFKPKEPQKRGILGEKDMNSDIPKNLSPLSQKQQNYKEYNTYNIPNGTSFSHDKTRNIPSENSRLEKISPEKPIKIEFSPDKHDISIQVSEHLEDQTNNKVEQESSENAIVSGLPQTIGLSQSSLGEIPKSQDKETTEYYPTHDNKEEKKSEPKESEHSADTDMSSIAQEEDNSSLDKVPCRDSETGSNKENMERNTSKRVLLNLNPQAPLNHQLVRKMNKRNLLLTNGNPTVDQLLLQKYKTAEEYLMMTKKLYEQAQNLYKTKEESLSKKSKKKKKGRKSKLAKSRSPIKKSPKFKKTKRKTRKSPPPGLPSRQNQMLVKKKSISPPPAVLKKLNEIRIHQWLAAEKISKRNQMKSNGIENVFANHNNNLQVDPFTFHKKRQSIKKASCFKPKFRKSPNRELFKRRLGQQVINVDINPTLHGSQSIPLMLNLNIKCPHAQNSSPKFGMR</sequence>
<feature type="compositionally biased region" description="Basic and acidic residues" evidence="1">
    <location>
        <begin position="355"/>
        <end position="380"/>
    </location>
</feature>
<gene>
    <name evidence="2" type="ORF">ECRASSUSDP1_LOCUS25783</name>
</gene>
<keyword evidence="3" id="KW-1185">Reference proteome</keyword>
<feature type="compositionally biased region" description="Basic residues" evidence="1">
    <location>
        <begin position="632"/>
        <end position="667"/>
    </location>
</feature>
<accession>A0AAD2D991</accession>
<feature type="region of interest" description="Disordered" evidence="1">
    <location>
        <begin position="293"/>
        <end position="567"/>
    </location>
</feature>
<dbReference type="AlphaFoldDB" id="A0AAD2D991"/>
<evidence type="ECO:0000256" key="1">
    <source>
        <dbReference type="SAM" id="MobiDB-lite"/>
    </source>
</evidence>
<feature type="compositionally biased region" description="Basic and acidic residues" evidence="1">
    <location>
        <begin position="424"/>
        <end position="464"/>
    </location>
</feature>
<feature type="region of interest" description="Disordered" evidence="1">
    <location>
        <begin position="242"/>
        <end position="277"/>
    </location>
</feature>